<feature type="binding site" evidence="12">
    <location>
        <position position="23"/>
    </location>
    <ligand>
        <name>[4Fe-4S] cluster</name>
        <dbReference type="ChEBI" id="CHEBI:49883"/>
    </ligand>
</feature>
<dbReference type="GO" id="GO:0045454">
    <property type="term" value="P:cell redox homeostasis"/>
    <property type="evidence" value="ECO:0007669"/>
    <property type="project" value="TreeGrafter"/>
</dbReference>
<evidence type="ECO:0000256" key="9">
    <source>
        <dbReference type="ARBA" id="ARBA00023125"/>
    </source>
</evidence>
<sequence>MANLTRLPMPIQESYDWQYEGACRDVDVEQFFSPERERGAKRDAREAAAKSYCARCPVVDACLQHALSVREPYGVWGGMTVREREELMAGRSVGETAA</sequence>
<evidence type="ECO:0000256" key="2">
    <source>
        <dbReference type="ARBA" id="ARBA00006597"/>
    </source>
</evidence>
<evidence type="ECO:0000259" key="13">
    <source>
        <dbReference type="PROSITE" id="PS51674"/>
    </source>
</evidence>
<name>A0A554SBI0_9ACTN</name>
<dbReference type="InterPro" id="IPR034768">
    <property type="entry name" value="4FE4S_WBL"/>
</dbReference>
<keyword evidence="6 12" id="KW-0408">Iron</keyword>
<dbReference type="PROSITE" id="PS51674">
    <property type="entry name" value="4FE4S_WBL"/>
    <property type="match status" value="1"/>
</dbReference>
<accession>A0A554SBI0</accession>
<comment type="subcellular location">
    <subcellularLocation>
        <location evidence="1 12">Cytoplasm</location>
    </subcellularLocation>
</comment>
<comment type="PTM">
    <text evidence="12">Upon Fe-S cluster removal intramolecular disulfide bonds are formed.</text>
</comment>
<dbReference type="GO" id="GO:0046872">
    <property type="term" value="F:metal ion binding"/>
    <property type="evidence" value="ECO:0007669"/>
    <property type="project" value="UniProtKB-KW"/>
</dbReference>
<keyword evidence="4 12" id="KW-0963">Cytoplasm</keyword>
<dbReference type="HAMAP" id="MF_01479">
    <property type="entry name" value="WhiB"/>
    <property type="match status" value="1"/>
</dbReference>
<evidence type="ECO:0000256" key="11">
    <source>
        <dbReference type="ARBA" id="ARBA00023163"/>
    </source>
</evidence>
<dbReference type="GO" id="GO:0003677">
    <property type="term" value="F:DNA binding"/>
    <property type="evidence" value="ECO:0007669"/>
    <property type="project" value="UniProtKB-UniRule"/>
</dbReference>
<evidence type="ECO:0000256" key="1">
    <source>
        <dbReference type="ARBA" id="ARBA00004496"/>
    </source>
</evidence>
<dbReference type="Proteomes" id="UP000316988">
    <property type="component" value="Unassembled WGS sequence"/>
</dbReference>
<dbReference type="EMBL" id="VLNT01000005">
    <property type="protein sequence ID" value="TSD63689.1"/>
    <property type="molecule type" value="Genomic_DNA"/>
</dbReference>
<dbReference type="GO" id="GO:0035731">
    <property type="term" value="F:dinitrosyl-iron complex binding"/>
    <property type="evidence" value="ECO:0007669"/>
    <property type="project" value="UniProtKB-UniRule"/>
</dbReference>
<evidence type="ECO:0000256" key="8">
    <source>
        <dbReference type="ARBA" id="ARBA00023015"/>
    </source>
</evidence>
<evidence type="ECO:0000256" key="5">
    <source>
        <dbReference type="ARBA" id="ARBA00022723"/>
    </source>
</evidence>
<dbReference type="RefSeq" id="WP_143913057.1">
    <property type="nucleotide sequence ID" value="NZ_VLNT01000005.1"/>
</dbReference>
<dbReference type="PANTHER" id="PTHR38839">
    <property type="entry name" value="TRANSCRIPTIONAL REGULATOR WHID-RELATED"/>
    <property type="match status" value="1"/>
</dbReference>
<reference evidence="14 15" key="1">
    <citation type="submission" date="2019-07" db="EMBL/GenBank/DDBJ databases">
        <authorList>
            <person name="Zhao L.H."/>
        </authorList>
    </citation>
    <scope>NUCLEOTIDE SEQUENCE [LARGE SCALE GENOMIC DNA]</scope>
    <source>
        <strain evidence="14 15">Co35</strain>
    </source>
</reference>
<dbReference type="Pfam" id="PF02467">
    <property type="entry name" value="Whib"/>
    <property type="match status" value="1"/>
</dbReference>
<keyword evidence="8 12" id="KW-0805">Transcription regulation</keyword>
<feature type="binding site" evidence="12">
    <location>
        <position position="56"/>
    </location>
    <ligand>
        <name>[4Fe-4S] cluster</name>
        <dbReference type="ChEBI" id="CHEBI:49883"/>
    </ligand>
</feature>
<evidence type="ECO:0000256" key="7">
    <source>
        <dbReference type="ARBA" id="ARBA00023014"/>
    </source>
</evidence>
<comment type="PTM">
    <text evidence="12">The Fe-S cluster can be nitrosylated by nitric oxide (NO).</text>
</comment>
<keyword evidence="7 12" id="KW-0411">Iron-sulfur</keyword>
<feature type="domain" description="4Fe-4S Wbl-type" evidence="13">
    <location>
        <begin position="22"/>
        <end position="86"/>
    </location>
</feature>
<keyword evidence="3 12" id="KW-0004">4Fe-4S</keyword>
<keyword evidence="5 12" id="KW-0479">Metal-binding</keyword>
<keyword evidence="9 12" id="KW-0238">DNA-binding</keyword>
<evidence type="ECO:0000256" key="10">
    <source>
        <dbReference type="ARBA" id="ARBA00023157"/>
    </source>
</evidence>
<keyword evidence="11 12" id="KW-0804">Transcription</keyword>
<evidence type="ECO:0000313" key="15">
    <source>
        <dbReference type="Proteomes" id="UP000316988"/>
    </source>
</evidence>
<dbReference type="GO" id="GO:0045892">
    <property type="term" value="P:negative regulation of DNA-templated transcription"/>
    <property type="evidence" value="ECO:0007669"/>
    <property type="project" value="TreeGrafter"/>
</dbReference>
<dbReference type="OrthoDB" id="4954884at2"/>
<evidence type="ECO:0000313" key="14">
    <source>
        <dbReference type="EMBL" id="TSD63689.1"/>
    </source>
</evidence>
<feature type="binding site" evidence="12">
    <location>
        <position position="53"/>
    </location>
    <ligand>
        <name>[4Fe-4S] cluster</name>
        <dbReference type="ChEBI" id="CHEBI:49883"/>
    </ligand>
</feature>
<dbReference type="InterPro" id="IPR003482">
    <property type="entry name" value="Whib"/>
</dbReference>
<keyword evidence="10 12" id="KW-1015">Disulfide bond</keyword>
<dbReference type="GO" id="GO:0005737">
    <property type="term" value="C:cytoplasm"/>
    <property type="evidence" value="ECO:0007669"/>
    <property type="project" value="UniProtKB-SubCell"/>
</dbReference>
<comment type="similarity">
    <text evidence="2 12">Belongs to the WhiB family.</text>
</comment>
<dbReference type="PANTHER" id="PTHR38839:SF5">
    <property type="entry name" value="TRANSCRIPTIONAL REGULATOR WHID"/>
    <property type="match status" value="1"/>
</dbReference>
<dbReference type="GO" id="GO:0051539">
    <property type="term" value="F:4 iron, 4 sulfur cluster binding"/>
    <property type="evidence" value="ECO:0007669"/>
    <property type="project" value="UniProtKB-UniRule"/>
</dbReference>
<dbReference type="GO" id="GO:0047134">
    <property type="term" value="F:protein-disulfide reductase [NAD(P)H] activity"/>
    <property type="evidence" value="ECO:0007669"/>
    <property type="project" value="TreeGrafter"/>
</dbReference>
<comment type="function">
    <text evidence="12">Acts as a transcriptional regulator. Probably redox-responsive. The apo- but not holo-form probably binds DNA.</text>
</comment>
<proteinExistence type="inferred from homology"/>
<dbReference type="AlphaFoldDB" id="A0A554SBI0"/>
<comment type="caution">
    <text evidence="14">The sequence shown here is derived from an EMBL/GenBank/DDBJ whole genome shotgun (WGS) entry which is preliminary data.</text>
</comment>
<gene>
    <name evidence="12" type="primary">whiB</name>
    <name evidence="14" type="ORF">FNM00_08775</name>
</gene>
<keyword evidence="15" id="KW-1185">Reference proteome</keyword>
<feature type="binding site" evidence="12">
    <location>
        <position position="62"/>
    </location>
    <ligand>
        <name>[4Fe-4S] cluster</name>
        <dbReference type="ChEBI" id="CHEBI:49883"/>
    </ligand>
</feature>
<protein>
    <recommendedName>
        <fullName evidence="12">Transcriptional regulator WhiB</fullName>
    </recommendedName>
</protein>
<comment type="cofactor">
    <cofactor evidence="12">
        <name>[4Fe-4S] cluster</name>
        <dbReference type="ChEBI" id="CHEBI:49883"/>
    </cofactor>
    <text evidence="12">Binds 1 [4Fe-4S] cluster per subunit. Following nitrosylation of the [4Fe-4S] cluster binds 1 [4Fe-8(NO)] cluster per subunit.</text>
</comment>
<evidence type="ECO:0000256" key="12">
    <source>
        <dbReference type="HAMAP-Rule" id="MF_01479"/>
    </source>
</evidence>
<organism evidence="14 15">
    <name type="scientific">Aeromicrobium piscarium</name>
    <dbReference type="NCBI Taxonomy" id="2590901"/>
    <lineage>
        <taxon>Bacteria</taxon>
        <taxon>Bacillati</taxon>
        <taxon>Actinomycetota</taxon>
        <taxon>Actinomycetes</taxon>
        <taxon>Propionibacteriales</taxon>
        <taxon>Nocardioidaceae</taxon>
        <taxon>Aeromicrobium</taxon>
    </lineage>
</organism>
<evidence type="ECO:0000256" key="3">
    <source>
        <dbReference type="ARBA" id="ARBA00022485"/>
    </source>
</evidence>
<evidence type="ECO:0000256" key="4">
    <source>
        <dbReference type="ARBA" id="ARBA00022490"/>
    </source>
</evidence>
<evidence type="ECO:0000256" key="6">
    <source>
        <dbReference type="ARBA" id="ARBA00023004"/>
    </source>
</evidence>